<dbReference type="PANTHER" id="PTHR32039">
    <property type="entry name" value="MAGNESIUM-CHELATASE SUBUNIT CHLI"/>
    <property type="match status" value="1"/>
</dbReference>
<dbReference type="InterPro" id="IPR003593">
    <property type="entry name" value="AAA+_ATPase"/>
</dbReference>
<dbReference type="InterPro" id="IPR014721">
    <property type="entry name" value="Ribsml_uS5_D2-typ_fold_subgr"/>
</dbReference>
<evidence type="ECO:0000313" key="6">
    <source>
        <dbReference type="Proteomes" id="UP000239549"/>
    </source>
</evidence>
<reference evidence="6" key="1">
    <citation type="submission" date="2018-02" db="EMBL/GenBank/DDBJ databases">
        <title>Genome sequence of Desulfocucumis palustris strain NAW-5.</title>
        <authorList>
            <person name="Watanabe M."/>
            <person name="Kojima H."/>
            <person name="Fukui M."/>
        </authorList>
    </citation>
    <scope>NUCLEOTIDE SEQUENCE [LARGE SCALE GENOMIC DNA]</scope>
    <source>
        <strain evidence="6">NAW-5</strain>
    </source>
</reference>
<dbReference type="AlphaFoldDB" id="A0A2L2X768"/>
<dbReference type="InterPro" id="IPR020568">
    <property type="entry name" value="Ribosomal_Su5_D2-typ_SF"/>
</dbReference>
<dbReference type="InterPro" id="IPR025158">
    <property type="entry name" value="Mg_chelat-rel_C"/>
</dbReference>
<dbReference type="PANTHER" id="PTHR32039:SF7">
    <property type="entry name" value="COMPETENCE PROTEIN COMM"/>
    <property type="match status" value="1"/>
</dbReference>
<evidence type="ECO:0000256" key="3">
    <source>
        <dbReference type="ARBA" id="ARBA00022840"/>
    </source>
</evidence>
<dbReference type="SUPFAM" id="SSF52540">
    <property type="entry name" value="P-loop containing nucleoside triphosphate hydrolases"/>
    <property type="match status" value="1"/>
</dbReference>
<dbReference type="Proteomes" id="UP000239549">
    <property type="component" value="Unassembled WGS sequence"/>
</dbReference>
<dbReference type="GO" id="GO:0003677">
    <property type="term" value="F:DNA binding"/>
    <property type="evidence" value="ECO:0007669"/>
    <property type="project" value="InterPro"/>
</dbReference>
<keyword evidence="6" id="KW-1185">Reference proteome</keyword>
<dbReference type="InterPro" id="IPR001208">
    <property type="entry name" value="MCM_dom"/>
</dbReference>
<dbReference type="Pfam" id="PF01078">
    <property type="entry name" value="Mg_chelatase"/>
    <property type="match status" value="1"/>
</dbReference>
<sequence>MLSIINSTALHGLAGHIVKVEVDVSNGLPCFDLVGLPDVAVRESRDRVRAAIKNSGFEFPVKRITVNLAPADIKKEGPMYDLAIAVGVLAATGQIDPEKCGPLVFIGELSLKGDVRGVAGVLPNVLAAVENGFTSVVVPRENAGEAALVRSAGIYPVSSLNQLSYFLTGEEEIFPYTPDENEHRPGRDNRYPDFSEVKGQYAARRALEVAAAGGHNVLMTGSPGSGKTMLARCLPGIMPDLSFEEALETTKIYSLAGLLKPGQAMITERPYRAPHHSASSIALVGGGKYPRPGEISLAHNGILFLDEMPEFHKDALEALRQPLEDGTVTISRINASLSYPARLMLIGSCNPCPCGYHGDTLKDCNCTPLQVQRYMGRISGPLLDRIDIIIDVPRVTFDELADSQPGETSEAIKKRVEAARAIQRERFKNSGTGCNANMTGSVVRKNCLLSREASSLLKSAFKQLKLSARSHDRVLKVARTVADLAGSERIQAEHLAEAVQYRREMQGG</sequence>
<organism evidence="5 6">
    <name type="scientific">Desulfocucumis palustris</name>
    <dbReference type="NCBI Taxonomy" id="1898651"/>
    <lineage>
        <taxon>Bacteria</taxon>
        <taxon>Bacillati</taxon>
        <taxon>Bacillota</taxon>
        <taxon>Clostridia</taxon>
        <taxon>Eubacteriales</taxon>
        <taxon>Desulfocucumaceae</taxon>
        <taxon>Desulfocucumis</taxon>
    </lineage>
</organism>
<dbReference type="Gene3D" id="3.40.50.300">
    <property type="entry name" value="P-loop containing nucleotide triphosphate hydrolases"/>
    <property type="match status" value="1"/>
</dbReference>
<keyword evidence="3" id="KW-0067">ATP-binding</keyword>
<dbReference type="Pfam" id="PF13541">
    <property type="entry name" value="ChlI"/>
    <property type="match status" value="1"/>
</dbReference>
<name>A0A2L2X768_9FIRM</name>
<evidence type="ECO:0000256" key="1">
    <source>
        <dbReference type="ARBA" id="ARBA00006354"/>
    </source>
</evidence>
<protein>
    <submittedName>
        <fullName evidence="5">ComM-related protein</fullName>
    </submittedName>
</protein>
<proteinExistence type="inferred from homology"/>
<dbReference type="RefSeq" id="WP_104370610.1">
    <property type="nucleotide sequence ID" value="NZ_BFAV01000016.1"/>
</dbReference>
<dbReference type="SUPFAM" id="SSF54211">
    <property type="entry name" value="Ribosomal protein S5 domain 2-like"/>
    <property type="match status" value="1"/>
</dbReference>
<accession>A0A2L2X768</accession>
<evidence type="ECO:0000256" key="2">
    <source>
        <dbReference type="ARBA" id="ARBA00022741"/>
    </source>
</evidence>
<feature type="domain" description="AAA+ ATPase" evidence="4">
    <location>
        <begin position="213"/>
        <end position="396"/>
    </location>
</feature>
<dbReference type="NCBIfam" id="TIGR00368">
    <property type="entry name" value="YifB family Mg chelatase-like AAA ATPase"/>
    <property type="match status" value="1"/>
</dbReference>
<comment type="caution">
    <text evidence="5">The sequence shown here is derived from an EMBL/GenBank/DDBJ whole genome shotgun (WGS) entry which is preliminary data.</text>
</comment>
<comment type="similarity">
    <text evidence="1">Belongs to the Mg-chelatase subunits D/I family. ComM subfamily.</text>
</comment>
<dbReference type="PRINTS" id="PR01657">
    <property type="entry name" value="MCMFAMILY"/>
</dbReference>
<dbReference type="Pfam" id="PF13335">
    <property type="entry name" value="Mg_chelatase_C"/>
    <property type="match status" value="1"/>
</dbReference>
<dbReference type="InterPro" id="IPR000523">
    <property type="entry name" value="Mg_chelatse_chII-like_cat_dom"/>
</dbReference>
<dbReference type="InterPro" id="IPR025943">
    <property type="entry name" value="Sigma_54_int_dom_ATP-bd_2"/>
</dbReference>
<dbReference type="PROSITE" id="PS00676">
    <property type="entry name" value="SIGMA54_INTERACT_2"/>
    <property type="match status" value="1"/>
</dbReference>
<evidence type="ECO:0000259" key="4">
    <source>
        <dbReference type="SMART" id="SM00382"/>
    </source>
</evidence>
<dbReference type="GO" id="GO:0005524">
    <property type="term" value="F:ATP binding"/>
    <property type="evidence" value="ECO:0007669"/>
    <property type="project" value="UniProtKB-KW"/>
</dbReference>
<dbReference type="SMART" id="SM00382">
    <property type="entry name" value="AAA"/>
    <property type="match status" value="1"/>
</dbReference>
<dbReference type="InterPro" id="IPR027417">
    <property type="entry name" value="P-loop_NTPase"/>
</dbReference>
<dbReference type="EMBL" id="BFAV01000016">
    <property type="protein sequence ID" value="GBF32027.1"/>
    <property type="molecule type" value="Genomic_DNA"/>
</dbReference>
<dbReference type="InterPro" id="IPR045006">
    <property type="entry name" value="CHLI-like"/>
</dbReference>
<dbReference type="OrthoDB" id="9813147at2"/>
<dbReference type="InterPro" id="IPR004482">
    <property type="entry name" value="Mg_chelat-rel"/>
</dbReference>
<dbReference type="Gene3D" id="3.30.230.10">
    <property type="match status" value="1"/>
</dbReference>
<evidence type="ECO:0000313" key="5">
    <source>
        <dbReference type="EMBL" id="GBF32027.1"/>
    </source>
</evidence>
<gene>
    <name evidence="5" type="ORF">DCCM_0218</name>
</gene>
<keyword evidence="2" id="KW-0547">Nucleotide-binding</keyword>